<gene>
    <name evidence="6" type="ORF">EDC65_4935</name>
</gene>
<evidence type="ECO:0000256" key="3">
    <source>
        <dbReference type="ARBA" id="ARBA00022448"/>
    </source>
</evidence>
<dbReference type="SUPFAM" id="SSF53850">
    <property type="entry name" value="Periplasmic binding protein-like II"/>
    <property type="match status" value="1"/>
</dbReference>
<name>A0A3N1KS36_9PROT</name>
<organism evidence="6 7">
    <name type="scientific">Stella humosa</name>
    <dbReference type="NCBI Taxonomy" id="94"/>
    <lineage>
        <taxon>Bacteria</taxon>
        <taxon>Pseudomonadati</taxon>
        <taxon>Pseudomonadota</taxon>
        <taxon>Alphaproteobacteria</taxon>
        <taxon>Rhodospirillales</taxon>
        <taxon>Stellaceae</taxon>
        <taxon>Stella</taxon>
    </lineage>
</organism>
<evidence type="ECO:0000313" key="7">
    <source>
        <dbReference type="Proteomes" id="UP000278222"/>
    </source>
</evidence>
<dbReference type="InterPro" id="IPR030678">
    <property type="entry name" value="Peptide/Ni-bd"/>
</dbReference>
<comment type="subcellular location">
    <subcellularLocation>
        <location evidence="1">Periplasm</location>
    </subcellularLocation>
</comment>
<dbReference type="GO" id="GO:1904680">
    <property type="term" value="F:peptide transmembrane transporter activity"/>
    <property type="evidence" value="ECO:0007669"/>
    <property type="project" value="TreeGrafter"/>
</dbReference>
<dbReference type="PANTHER" id="PTHR30290">
    <property type="entry name" value="PERIPLASMIC BINDING COMPONENT OF ABC TRANSPORTER"/>
    <property type="match status" value="1"/>
</dbReference>
<accession>A0A3N1KS36</accession>
<evidence type="ECO:0000259" key="5">
    <source>
        <dbReference type="Pfam" id="PF00496"/>
    </source>
</evidence>
<evidence type="ECO:0000256" key="2">
    <source>
        <dbReference type="ARBA" id="ARBA00005695"/>
    </source>
</evidence>
<keyword evidence="7" id="KW-1185">Reference proteome</keyword>
<dbReference type="GO" id="GO:0015833">
    <property type="term" value="P:peptide transport"/>
    <property type="evidence" value="ECO:0007669"/>
    <property type="project" value="TreeGrafter"/>
</dbReference>
<comment type="similarity">
    <text evidence="2">Belongs to the bacterial solute-binding protein 5 family.</text>
</comment>
<proteinExistence type="inferred from homology"/>
<dbReference type="Gene3D" id="3.40.190.10">
    <property type="entry name" value="Periplasmic binding protein-like II"/>
    <property type="match status" value="1"/>
</dbReference>
<dbReference type="InterPro" id="IPR000914">
    <property type="entry name" value="SBP_5_dom"/>
</dbReference>
<evidence type="ECO:0000256" key="1">
    <source>
        <dbReference type="ARBA" id="ARBA00004418"/>
    </source>
</evidence>
<keyword evidence="4" id="KW-0732">Signal</keyword>
<comment type="caution">
    <text evidence="6">The sequence shown here is derived from an EMBL/GenBank/DDBJ whole genome shotgun (WGS) entry which is preliminary data.</text>
</comment>
<dbReference type="PANTHER" id="PTHR30290:SF9">
    <property type="entry name" value="OLIGOPEPTIDE-BINDING PROTEIN APPA"/>
    <property type="match status" value="1"/>
</dbReference>
<protein>
    <submittedName>
        <fullName evidence="6">Peptide/nickel transport system substrate-binding protein</fullName>
    </submittedName>
</protein>
<dbReference type="Pfam" id="PF00496">
    <property type="entry name" value="SBP_bac_5"/>
    <property type="match status" value="1"/>
</dbReference>
<dbReference type="EMBL" id="RJKX01000017">
    <property type="protein sequence ID" value="ROP83401.1"/>
    <property type="molecule type" value="Genomic_DNA"/>
</dbReference>
<evidence type="ECO:0000313" key="6">
    <source>
        <dbReference type="EMBL" id="ROP83401.1"/>
    </source>
</evidence>
<keyword evidence="3" id="KW-0813">Transport</keyword>
<dbReference type="GO" id="GO:0030288">
    <property type="term" value="C:outer membrane-bounded periplasmic space"/>
    <property type="evidence" value="ECO:0007669"/>
    <property type="project" value="UniProtKB-ARBA"/>
</dbReference>
<reference evidence="6 7" key="1">
    <citation type="submission" date="2018-11" db="EMBL/GenBank/DDBJ databases">
        <title>Genomic Encyclopedia of Type Strains, Phase IV (KMG-IV): sequencing the most valuable type-strain genomes for metagenomic binning, comparative biology and taxonomic classification.</title>
        <authorList>
            <person name="Goeker M."/>
        </authorList>
    </citation>
    <scope>NUCLEOTIDE SEQUENCE [LARGE SCALE GENOMIC DNA]</scope>
    <source>
        <strain evidence="6 7">DSM 5900</strain>
    </source>
</reference>
<dbReference type="GO" id="GO:0043190">
    <property type="term" value="C:ATP-binding cassette (ABC) transporter complex"/>
    <property type="evidence" value="ECO:0007669"/>
    <property type="project" value="InterPro"/>
</dbReference>
<evidence type="ECO:0000256" key="4">
    <source>
        <dbReference type="ARBA" id="ARBA00022729"/>
    </source>
</evidence>
<sequence length="523" mass="58470">MAATAVALTLAAYGMAEAKTFRFSSSGDINGLDPHLNNEAPTNAMKNNVYETLIFRDYALKLLPALATEWKQTDPTTWRFKLRQGVKFHDGTPFTADDVIFSVKRNQHEQGAMRTASLTIKEVKKIDETTIDILTEGPNPILDQDLTSVFIMSKPWAEKNKTVTPVRGIVGNESYANTHTNGTGPFKILDRVPDTRTVLVPNPDWWNKKPEHNLTRVEFRPIANAATRVAALLSAEIDMMYPVPLQDIPRIERTAGIKVMQGPELRVVFLGMDQWRPELLDMPGSGKNPFKDKRVRQAMYQAIDADAMKRVVMRGVSIPTGLMVGQGATGYSKELDTRYPFDPDGAKKLLADAGYPSGFTVTLDCPNDRYVNDEATCQAVVPMLSRIGVTVKLNSQTKSKHFDKIGQRSGNNTSFYMLGWGTYDAYDMLYNIVMTVDATPGAGSNNSGRYSNPKVDELTKLIRVEVDQEKRNKMIYDAMKIHKEDFGHIPLHQPPLAWAARDSVASLPQAPNDYVMLRYVKMK</sequence>
<dbReference type="AlphaFoldDB" id="A0A3N1KS36"/>
<dbReference type="InterPro" id="IPR039424">
    <property type="entry name" value="SBP_5"/>
</dbReference>
<feature type="domain" description="Solute-binding protein family 5" evidence="5">
    <location>
        <begin position="62"/>
        <end position="431"/>
    </location>
</feature>
<dbReference type="Proteomes" id="UP000278222">
    <property type="component" value="Unassembled WGS sequence"/>
</dbReference>
<dbReference type="Gene3D" id="3.10.105.10">
    <property type="entry name" value="Dipeptide-binding Protein, Domain 3"/>
    <property type="match status" value="1"/>
</dbReference>
<dbReference type="PIRSF" id="PIRSF002741">
    <property type="entry name" value="MppA"/>
    <property type="match status" value="1"/>
</dbReference>
<dbReference type="CDD" id="cd08498">
    <property type="entry name" value="PBP2_NikA_DppA_OppA_like_2"/>
    <property type="match status" value="1"/>
</dbReference>
<dbReference type="Gene3D" id="3.90.76.10">
    <property type="entry name" value="Dipeptide-binding Protein, Domain 1"/>
    <property type="match status" value="1"/>
</dbReference>